<dbReference type="Pfam" id="PF02567">
    <property type="entry name" value="PhzC-PhzF"/>
    <property type="match status" value="1"/>
</dbReference>
<dbReference type="SUPFAM" id="SSF54506">
    <property type="entry name" value="Diaminopimelate epimerase-like"/>
    <property type="match status" value="1"/>
</dbReference>
<evidence type="ECO:0000256" key="1">
    <source>
        <dbReference type="PIRSR" id="PIRSR016184-1"/>
    </source>
</evidence>
<protein>
    <submittedName>
        <fullName evidence="2">PhzF family phenazine biosynthesis protein</fullName>
    </submittedName>
</protein>
<dbReference type="PANTHER" id="PTHR13774:SF32">
    <property type="entry name" value="ANTISENSE-ENHANCING SEQUENCE 1"/>
    <property type="match status" value="1"/>
</dbReference>
<dbReference type="OrthoDB" id="9788221at2"/>
<dbReference type="PIRSF" id="PIRSF016184">
    <property type="entry name" value="PhzC_PhzF"/>
    <property type="match status" value="1"/>
</dbReference>
<reference evidence="2 3" key="1">
    <citation type="submission" date="2018-12" db="EMBL/GenBank/DDBJ databases">
        <title>Corynebacterium sanguinis sp. nov., a clinically-associated and environmental corynebacterium.</title>
        <authorList>
            <person name="Gonzales-Siles L."/>
            <person name="Jaen-Luchoro D."/>
            <person name="Cardew S."/>
            <person name="Inganas E."/>
            <person name="Ohlen M."/>
            <person name="Jensie-Markopolous S."/>
            <person name="Pinyeiro-Iglesias B."/>
            <person name="Molin K."/>
            <person name="Skovbjerg S."/>
            <person name="Svensson-Stadler L."/>
            <person name="Funke G."/>
            <person name="Moore E.R.B."/>
        </authorList>
    </citation>
    <scope>NUCLEOTIDE SEQUENCE [LARGE SCALE GENOMIC DNA]</scope>
    <source>
        <strain evidence="2 3">58734</strain>
    </source>
</reference>
<sequence>MCGVRCDILELDVFSTGPFTGNPLAVIVGANGADTATMQRVAAWLNYSETTFLLPPTDPGADYRVRIFTASEEFDFAGHPTLGTAAAWLKLGGTPAREGVLMQECGAGLVPVRAGETGFAFATPPLRRSGALSPGELDGVLRRFGLGRSDVVDAAWADNGPGWKVVQLGDVDKLRSLEVAGGGDKVGFVALTGGAEPWCEVRAFTTDREDPVTGSLNGALAQWLRARSLAPASYVAEQGRHVGRAGRVGITDDGRDIWVGGKVTARVRGTIDL</sequence>
<proteinExistence type="predicted"/>
<dbReference type="EMBL" id="RXIR01000009">
    <property type="protein sequence ID" value="TVS28826.1"/>
    <property type="molecule type" value="Genomic_DNA"/>
</dbReference>
<accession>A0A6C1TX71</accession>
<dbReference type="AlphaFoldDB" id="A0A6C1TX71"/>
<comment type="caution">
    <text evidence="2">The sequence shown here is derived from an EMBL/GenBank/DDBJ whole genome shotgun (WGS) entry which is preliminary data.</text>
</comment>
<dbReference type="GO" id="GO:0016853">
    <property type="term" value="F:isomerase activity"/>
    <property type="evidence" value="ECO:0007669"/>
    <property type="project" value="TreeGrafter"/>
</dbReference>
<dbReference type="GO" id="GO:0005737">
    <property type="term" value="C:cytoplasm"/>
    <property type="evidence" value="ECO:0007669"/>
    <property type="project" value="TreeGrafter"/>
</dbReference>
<dbReference type="Proteomes" id="UP000336646">
    <property type="component" value="Unassembled WGS sequence"/>
</dbReference>
<gene>
    <name evidence="2" type="ORF">EKI59_05725</name>
</gene>
<feature type="active site" evidence="1">
    <location>
        <position position="49"/>
    </location>
</feature>
<evidence type="ECO:0000313" key="3">
    <source>
        <dbReference type="Proteomes" id="UP000336646"/>
    </source>
</evidence>
<dbReference type="NCBIfam" id="TIGR00654">
    <property type="entry name" value="PhzF_family"/>
    <property type="match status" value="1"/>
</dbReference>
<name>A0A6C1TX71_9CORY</name>
<evidence type="ECO:0000313" key="2">
    <source>
        <dbReference type="EMBL" id="TVS28826.1"/>
    </source>
</evidence>
<dbReference type="InterPro" id="IPR003719">
    <property type="entry name" value="Phenazine_PhzF-like"/>
</dbReference>
<dbReference type="RefSeq" id="WP_144773087.1">
    <property type="nucleotide sequence ID" value="NZ_RXIR01000009.1"/>
</dbReference>
<organism evidence="2 3">
    <name type="scientific">Corynebacterium sanguinis</name>
    <dbReference type="NCBI Taxonomy" id="2594913"/>
    <lineage>
        <taxon>Bacteria</taxon>
        <taxon>Bacillati</taxon>
        <taxon>Actinomycetota</taxon>
        <taxon>Actinomycetes</taxon>
        <taxon>Mycobacteriales</taxon>
        <taxon>Corynebacteriaceae</taxon>
        <taxon>Corynebacterium</taxon>
    </lineage>
</organism>
<dbReference type="PANTHER" id="PTHR13774">
    <property type="entry name" value="PHENAZINE BIOSYNTHESIS PROTEIN"/>
    <property type="match status" value="1"/>
</dbReference>
<dbReference type="Gene3D" id="3.10.310.10">
    <property type="entry name" value="Diaminopimelate Epimerase, Chain A, domain 1"/>
    <property type="match status" value="2"/>
</dbReference>